<dbReference type="AlphaFoldDB" id="A0A521AGB8"/>
<evidence type="ECO:0000313" key="2">
    <source>
        <dbReference type="Proteomes" id="UP000320300"/>
    </source>
</evidence>
<protein>
    <submittedName>
        <fullName evidence="1">Uncharacterized protein</fullName>
    </submittedName>
</protein>
<organism evidence="1 2">
    <name type="scientific">Pedobacter westerhofensis</name>
    <dbReference type="NCBI Taxonomy" id="425512"/>
    <lineage>
        <taxon>Bacteria</taxon>
        <taxon>Pseudomonadati</taxon>
        <taxon>Bacteroidota</taxon>
        <taxon>Sphingobacteriia</taxon>
        <taxon>Sphingobacteriales</taxon>
        <taxon>Sphingobacteriaceae</taxon>
        <taxon>Pedobacter</taxon>
    </lineage>
</organism>
<accession>A0A521AGB8</accession>
<keyword evidence="2" id="KW-1185">Reference proteome</keyword>
<dbReference type="EMBL" id="FXTN01000001">
    <property type="protein sequence ID" value="SMO33750.1"/>
    <property type="molecule type" value="Genomic_DNA"/>
</dbReference>
<reference evidence="1 2" key="1">
    <citation type="submission" date="2017-05" db="EMBL/GenBank/DDBJ databases">
        <authorList>
            <person name="Varghese N."/>
            <person name="Submissions S."/>
        </authorList>
    </citation>
    <scope>NUCLEOTIDE SEQUENCE [LARGE SCALE GENOMIC DNA]</scope>
    <source>
        <strain evidence="1 2">DSM 19036</strain>
    </source>
</reference>
<sequence>MKIRGTKGLTEKELEEKFENFIFNLDEYIEHLVDKASKQGFNLNYSLKSLTDLEAYLSKNNVDKDSDDVNDAAAYFGEVVRKNFGGSWKCSLDMEGNSMYYGKPVLSGYTESPDLELSPFETVLFYILKPKENHFLSIIENDIDPDGINLTEFPAEVE</sequence>
<dbReference type="RefSeq" id="WP_142526274.1">
    <property type="nucleotide sequence ID" value="NZ_CBCSJO010000002.1"/>
</dbReference>
<proteinExistence type="predicted"/>
<gene>
    <name evidence="1" type="ORF">SAMN06265348_101153</name>
</gene>
<dbReference type="Proteomes" id="UP000320300">
    <property type="component" value="Unassembled WGS sequence"/>
</dbReference>
<name>A0A521AGB8_9SPHI</name>
<dbReference type="OrthoDB" id="8779193at2"/>
<evidence type="ECO:0000313" key="1">
    <source>
        <dbReference type="EMBL" id="SMO33750.1"/>
    </source>
</evidence>